<sequence>MMHLIELSSDDSSSLALSPSPSSSPSVASSISSTRAPSPPLSPSPAPSCREDFLPTGSVSSDDEAEIYGPDDTWTIDAEDPPFFIEVHRLLCNLYEMRKTSIYASKSPTKGSRKVALSIRAVLSEMKPFFQSRRHRRHRRRPATAGSTGTLGVTIHSSK</sequence>
<feature type="compositionally biased region" description="Basic residues" evidence="1">
    <location>
        <begin position="132"/>
        <end position="142"/>
    </location>
</feature>
<feature type="compositionally biased region" description="Pro residues" evidence="1">
    <location>
        <begin position="37"/>
        <end position="46"/>
    </location>
</feature>
<dbReference type="AlphaFoldDB" id="A0AAE0JTZ1"/>
<reference evidence="2" key="2">
    <citation type="submission" date="2023-06" db="EMBL/GenBank/DDBJ databases">
        <authorList>
            <consortium name="Lawrence Berkeley National Laboratory"/>
            <person name="Haridas S."/>
            <person name="Hensen N."/>
            <person name="Bonometti L."/>
            <person name="Westerberg I."/>
            <person name="Brannstrom I.O."/>
            <person name="Guillou S."/>
            <person name="Cros-Aarteil S."/>
            <person name="Calhoun S."/>
            <person name="Kuo A."/>
            <person name="Mondo S."/>
            <person name="Pangilinan J."/>
            <person name="Riley R."/>
            <person name="Labutti K."/>
            <person name="Andreopoulos B."/>
            <person name="Lipzen A."/>
            <person name="Chen C."/>
            <person name="Yanf M."/>
            <person name="Daum C."/>
            <person name="Ng V."/>
            <person name="Clum A."/>
            <person name="Steindorff A."/>
            <person name="Ohm R."/>
            <person name="Martin F."/>
            <person name="Silar P."/>
            <person name="Natvig D."/>
            <person name="Lalanne C."/>
            <person name="Gautier V."/>
            <person name="Ament-Velasquez S.L."/>
            <person name="Kruys A."/>
            <person name="Hutchinson M.I."/>
            <person name="Powell A.J."/>
            <person name="Barry K."/>
            <person name="Miller A.N."/>
            <person name="Grigoriev I.V."/>
            <person name="Debuchy R."/>
            <person name="Gladieux P."/>
            <person name="Thoren M.H."/>
            <person name="Johannesson H."/>
        </authorList>
    </citation>
    <scope>NUCLEOTIDE SEQUENCE</scope>
    <source>
        <strain evidence="2">CBS 958.72</strain>
    </source>
</reference>
<proteinExistence type="predicted"/>
<organism evidence="2 3">
    <name type="scientific">Lasiosphaeria ovina</name>
    <dbReference type="NCBI Taxonomy" id="92902"/>
    <lineage>
        <taxon>Eukaryota</taxon>
        <taxon>Fungi</taxon>
        <taxon>Dikarya</taxon>
        <taxon>Ascomycota</taxon>
        <taxon>Pezizomycotina</taxon>
        <taxon>Sordariomycetes</taxon>
        <taxon>Sordariomycetidae</taxon>
        <taxon>Sordariales</taxon>
        <taxon>Lasiosphaeriaceae</taxon>
        <taxon>Lasiosphaeria</taxon>
    </lineage>
</organism>
<evidence type="ECO:0000313" key="3">
    <source>
        <dbReference type="Proteomes" id="UP001287356"/>
    </source>
</evidence>
<keyword evidence="3" id="KW-1185">Reference proteome</keyword>
<evidence type="ECO:0000313" key="2">
    <source>
        <dbReference type="EMBL" id="KAK3361485.1"/>
    </source>
</evidence>
<feature type="compositionally biased region" description="Polar residues" evidence="1">
    <location>
        <begin position="145"/>
        <end position="159"/>
    </location>
</feature>
<protein>
    <submittedName>
        <fullName evidence="2">Uncharacterized protein</fullName>
    </submittedName>
</protein>
<accession>A0AAE0JTZ1</accession>
<evidence type="ECO:0000256" key="1">
    <source>
        <dbReference type="SAM" id="MobiDB-lite"/>
    </source>
</evidence>
<dbReference type="EMBL" id="JAULSN010000011">
    <property type="protein sequence ID" value="KAK3361485.1"/>
    <property type="molecule type" value="Genomic_DNA"/>
</dbReference>
<feature type="region of interest" description="Disordered" evidence="1">
    <location>
        <begin position="1"/>
        <end position="73"/>
    </location>
</feature>
<comment type="caution">
    <text evidence="2">The sequence shown here is derived from an EMBL/GenBank/DDBJ whole genome shotgun (WGS) entry which is preliminary data.</text>
</comment>
<feature type="region of interest" description="Disordered" evidence="1">
    <location>
        <begin position="131"/>
        <end position="159"/>
    </location>
</feature>
<gene>
    <name evidence="2" type="ORF">B0T24DRAFT_641695</name>
</gene>
<dbReference type="Proteomes" id="UP001287356">
    <property type="component" value="Unassembled WGS sequence"/>
</dbReference>
<name>A0AAE0JTZ1_9PEZI</name>
<feature type="compositionally biased region" description="Low complexity" evidence="1">
    <location>
        <begin position="10"/>
        <end position="36"/>
    </location>
</feature>
<reference evidence="2" key="1">
    <citation type="journal article" date="2023" name="Mol. Phylogenet. Evol.">
        <title>Genome-scale phylogeny and comparative genomics of the fungal order Sordariales.</title>
        <authorList>
            <person name="Hensen N."/>
            <person name="Bonometti L."/>
            <person name="Westerberg I."/>
            <person name="Brannstrom I.O."/>
            <person name="Guillou S."/>
            <person name="Cros-Aarteil S."/>
            <person name="Calhoun S."/>
            <person name="Haridas S."/>
            <person name="Kuo A."/>
            <person name="Mondo S."/>
            <person name="Pangilinan J."/>
            <person name="Riley R."/>
            <person name="LaButti K."/>
            <person name="Andreopoulos B."/>
            <person name="Lipzen A."/>
            <person name="Chen C."/>
            <person name="Yan M."/>
            <person name="Daum C."/>
            <person name="Ng V."/>
            <person name="Clum A."/>
            <person name="Steindorff A."/>
            <person name="Ohm R.A."/>
            <person name="Martin F."/>
            <person name="Silar P."/>
            <person name="Natvig D.O."/>
            <person name="Lalanne C."/>
            <person name="Gautier V."/>
            <person name="Ament-Velasquez S.L."/>
            <person name="Kruys A."/>
            <person name="Hutchinson M.I."/>
            <person name="Powell A.J."/>
            <person name="Barry K."/>
            <person name="Miller A.N."/>
            <person name="Grigoriev I.V."/>
            <person name="Debuchy R."/>
            <person name="Gladieux P."/>
            <person name="Hiltunen Thoren M."/>
            <person name="Johannesson H."/>
        </authorList>
    </citation>
    <scope>NUCLEOTIDE SEQUENCE</scope>
    <source>
        <strain evidence="2">CBS 958.72</strain>
    </source>
</reference>